<proteinExistence type="inferred from homology"/>
<comment type="pathway">
    <text evidence="2 7">Cofactor biosynthesis; molybdopterin biosynthesis.</text>
</comment>
<dbReference type="InterPro" id="IPR001453">
    <property type="entry name" value="MoaB/Mog_dom"/>
</dbReference>
<dbReference type="SUPFAM" id="SSF53218">
    <property type="entry name" value="Molybdenum cofactor biosynthesis proteins"/>
    <property type="match status" value="1"/>
</dbReference>
<dbReference type="Gene3D" id="3.40.980.10">
    <property type="entry name" value="MoaB/Mog-like domain"/>
    <property type="match status" value="1"/>
</dbReference>
<dbReference type="GO" id="GO:0005829">
    <property type="term" value="C:cytosol"/>
    <property type="evidence" value="ECO:0007669"/>
    <property type="project" value="TreeGrafter"/>
</dbReference>
<dbReference type="Pfam" id="PF00994">
    <property type="entry name" value="MoCF_biosynth"/>
    <property type="match status" value="1"/>
</dbReference>
<dbReference type="InterPro" id="IPR036135">
    <property type="entry name" value="MoeA_linker/N_sf"/>
</dbReference>
<comment type="function">
    <text evidence="1 7">Catalyzes the insertion of molybdate into adenylated molybdopterin with the concomitant release of AMP.</text>
</comment>
<dbReference type="InterPro" id="IPR005111">
    <property type="entry name" value="MoeA_C_domain_IV"/>
</dbReference>
<organism evidence="9 10">
    <name type="scientific">Nocardia bhagyanarayanae</name>
    <dbReference type="NCBI Taxonomy" id="1215925"/>
    <lineage>
        <taxon>Bacteria</taxon>
        <taxon>Bacillati</taxon>
        <taxon>Actinomycetota</taxon>
        <taxon>Actinomycetes</taxon>
        <taxon>Mycobacteriales</taxon>
        <taxon>Nocardiaceae</taxon>
        <taxon>Nocardia</taxon>
    </lineage>
</organism>
<dbReference type="GO" id="GO:0046872">
    <property type="term" value="F:metal ion binding"/>
    <property type="evidence" value="ECO:0007669"/>
    <property type="project" value="UniProtKB-UniRule"/>
</dbReference>
<dbReference type="NCBIfam" id="NF045515">
    <property type="entry name" value="Glp_gephyrin"/>
    <property type="match status" value="1"/>
</dbReference>
<comment type="catalytic activity">
    <reaction evidence="6">
        <text>adenylyl-molybdopterin + molybdate = Mo-molybdopterin + AMP + H(+)</text>
        <dbReference type="Rhea" id="RHEA:35047"/>
        <dbReference type="ChEBI" id="CHEBI:15378"/>
        <dbReference type="ChEBI" id="CHEBI:36264"/>
        <dbReference type="ChEBI" id="CHEBI:62727"/>
        <dbReference type="ChEBI" id="CHEBI:71302"/>
        <dbReference type="ChEBI" id="CHEBI:456215"/>
        <dbReference type="EC" id="2.10.1.1"/>
    </reaction>
</comment>
<dbReference type="Pfam" id="PF03453">
    <property type="entry name" value="MoeA_N"/>
    <property type="match status" value="1"/>
</dbReference>
<feature type="domain" description="MoaB/Mog" evidence="8">
    <location>
        <begin position="191"/>
        <end position="327"/>
    </location>
</feature>
<dbReference type="InterPro" id="IPR038987">
    <property type="entry name" value="MoeA-like"/>
</dbReference>
<keyword evidence="7" id="KW-0479">Metal-binding</keyword>
<comment type="similarity">
    <text evidence="3 7">Belongs to the MoeA family.</text>
</comment>
<dbReference type="InterPro" id="IPR036425">
    <property type="entry name" value="MoaB/Mog-like_dom_sf"/>
</dbReference>
<dbReference type="Gene3D" id="2.40.340.10">
    <property type="entry name" value="MoeA, C-terminal, domain IV"/>
    <property type="match status" value="1"/>
</dbReference>
<evidence type="ECO:0000313" key="10">
    <source>
        <dbReference type="Proteomes" id="UP000316331"/>
    </source>
</evidence>
<dbReference type="Gene3D" id="2.170.190.11">
    <property type="entry name" value="Molybdopterin biosynthesis moea protein, domain 3"/>
    <property type="match status" value="1"/>
</dbReference>
<evidence type="ECO:0000256" key="7">
    <source>
        <dbReference type="RuleBase" id="RU365090"/>
    </source>
</evidence>
<dbReference type="EC" id="2.10.1.1" evidence="7"/>
<dbReference type="Gene3D" id="3.90.105.10">
    <property type="entry name" value="Molybdopterin biosynthesis moea protein, domain 2"/>
    <property type="match status" value="1"/>
</dbReference>
<reference evidence="9 10" key="1">
    <citation type="submission" date="2019-06" db="EMBL/GenBank/DDBJ databases">
        <title>Sequencing the genomes of 1000 actinobacteria strains.</title>
        <authorList>
            <person name="Klenk H.-P."/>
        </authorList>
    </citation>
    <scope>NUCLEOTIDE SEQUENCE [LARGE SCALE GENOMIC DNA]</scope>
    <source>
        <strain evidence="9 10">DSM 103495</strain>
    </source>
</reference>
<dbReference type="InterPro" id="IPR036688">
    <property type="entry name" value="MoeA_C_domain_IV_sf"/>
</dbReference>
<dbReference type="Proteomes" id="UP000316331">
    <property type="component" value="Unassembled WGS sequence"/>
</dbReference>
<dbReference type="SUPFAM" id="SSF63867">
    <property type="entry name" value="MoeA C-terminal domain-like"/>
    <property type="match status" value="1"/>
</dbReference>
<evidence type="ECO:0000256" key="2">
    <source>
        <dbReference type="ARBA" id="ARBA00005046"/>
    </source>
</evidence>
<dbReference type="SUPFAM" id="SSF63882">
    <property type="entry name" value="MoeA N-terminal region -like"/>
    <property type="match status" value="1"/>
</dbReference>
<keyword evidence="7" id="KW-0808">Transferase</keyword>
<dbReference type="NCBIfam" id="TIGR00177">
    <property type="entry name" value="molyb_syn"/>
    <property type="match status" value="1"/>
</dbReference>
<protein>
    <recommendedName>
        <fullName evidence="7">Molybdopterin molybdenumtransferase</fullName>
        <ecNumber evidence="7">2.10.1.1</ecNumber>
    </recommendedName>
</protein>
<evidence type="ECO:0000256" key="1">
    <source>
        <dbReference type="ARBA" id="ARBA00002901"/>
    </source>
</evidence>
<keyword evidence="4 7" id="KW-0500">Molybdenum</keyword>
<dbReference type="SMART" id="SM00852">
    <property type="entry name" value="MoCF_biosynth"/>
    <property type="match status" value="1"/>
</dbReference>
<evidence type="ECO:0000256" key="3">
    <source>
        <dbReference type="ARBA" id="ARBA00010763"/>
    </source>
</evidence>
<dbReference type="Pfam" id="PF03454">
    <property type="entry name" value="MoeA_C"/>
    <property type="match status" value="1"/>
</dbReference>
<dbReference type="EMBL" id="VFPG01000001">
    <property type="protein sequence ID" value="TQM31189.1"/>
    <property type="molecule type" value="Genomic_DNA"/>
</dbReference>
<evidence type="ECO:0000313" key="9">
    <source>
        <dbReference type="EMBL" id="TQM31189.1"/>
    </source>
</evidence>
<dbReference type="PANTHER" id="PTHR10192:SF5">
    <property type="entry name" value="GEPHYRIN"/>
    <property type="match status" value="1"/>
</dbReference>
<dbReference type="AlphaFoldDB" id="A0A543FBI2"/>
<name>A0A543FBI2_9NOCA</name>
<sequence length="405" mass="41347">MLSAMNSRPAGATARTVDDYRDSIEQLLRPLAARPVESVAVPAALGRKLAADVSSPIDLPVFRNSAMDGYAVRADDVAVAPVTLPLAGVVAAGQPGRAPLPVGAALKVMTGAPIPPGADCVVPVEDTRADGAAVTVERGRAAGEFVREPGTDVRAGALLVPAGVALTPRHIAALAAVGVPTVPVFQPVRAAVITTGDELVPAGRPLRPGQIYNSNGIALAAALAANGATVVSVEHSTDDPAMFRRLLSSATRSADLVFTSGGVSKGDFEVVKDVLAAHGGVFGSVAVQPGGPQGLTVLDGVPVLSFPGNPVSTMVSFEVFARPILRHLSGLPPVRTSEAPLRESVRSPAGRRQFLRGRLTENGVEPFSGAGSHLIAGMAWADVLIDIPAETTELAAGTPVLVHEL</sequence>
<dbReference type="UniPathway" id="UPA00344"/>
<dbReference type="GO" id="GO:0006777">
    <property type="term" value="P:Mo-molybdopterin cofactor biosynthetic process"/>
    <property type="evidence" value="ECO:0007669"/>
    <property type="project" value="UniProtKB-UniRule"/>
</dbReference>
<comment type="cofactor">
    <cofactor evidence="7">
        <name>Mg(2+)</name>
        <dbReference type="ChEBI" id="CHEBI:18420"/>
    </cofactor>
</comment>
<comment type="caution">
    <text evidence="9">The sequence shown here is derived from an EMBL/GenBank/DDBJ whole genome shotgun (WGS) entry which is preliminary data.</text>
</comment>
<gene>
    <name evidence="9" type="ORF">FB390_2842</name>
</gene>
<evidence type="ECO:0000256" key="5">
    <source>
        <dbReference type="ARBA" id="ARBA00023150"/>
    </source>
</evidence>
<dbReference type="GO" id="GO:0061599">
    <property type="term" value="F:molybdopterin molybdotransferase activity"/>
    <property type="evidence" value="ECO:0007669"/>
    <property type="project" value="UniProtKB-UniRule"/>
</dbReference>
<keyword evidence="10" id="KW-1185">Reference proteome</keyword>
<evidence type="ECO:0000259" key="8">
    <source>
        <dbReference type="SMART" id="SM00852"/>
    </source>
</evidence>
<evidence type="ECO:0000256" key="4">
    <source>
        <dbReference type="ARBA" id="ARBA00022505"/>
    </source>
</evidence>
<evidence type="ECO:0000256" key="6">
    <source>
        <dbReference type="ARBA" id="ARBA00047317"/>
    </source>
</evidence>
<keyword evidence="7" id="KW-0460">Magnesium</keyword>
<accession>A0A543FBI2</accession>
<dbReference type="CDD" id="cd00887">
    <property type="entry name" value="MoeA"/>
    <property type="match status" value="1"/>
</dbReference>
<dbReference type="PANTHER" id="PTHR10192">
    <property type="entry name" value="MOLYBDOPTERIN BIOSYNTHESIS PROTEIN"/>
    <property type="match status" value="1"/>
</dbReference>
<keyword evidence="5 7" id="KW-0501">Molybdenum cofactor biosynthesis</keyword>
<dbReference type="InterPro" id="IPR005110">
    <property type="entry name" value="MoeA_linker/N"/>
</dbReference>